<dbReference type="Pfam" id="PF02283">
    <property type="entry name" value="CobU"/>
    <property type="match status" value="1"/>
</dbReference>
<dbReference type="PANTHER" id="PTHR34848:SF1">
    <property type="entry name" value="BIFUNCTIONAL ADENOSYLCOBALAMIN BIOSYNTHESIS PROTEIN COBU"/>
    <property type="match status" value="1"/>
</dbReference>
<dbReference type="PIRSF" id="PIRSF006135">
    <property type="entry name" value="CobU"/>
    <property type="match status" value="1"/>
</dbReference>
<evidence type="ECO:0000256" key="14">
    <source>
        <dbReference type="ARBA" id="ARBA00022840"/>
    </source>
</evidence>
<feature type="active site" description="GMP-histidine intermediate" evidence="18">
    <location>
        <position position="49"/>
    </location>
</feature>
<comment type="catalytic activity">
    <reaction evidence="3">
        <text>adenosylcob(III)inamide + GTP = adenosylcob(III)inamide phosphate + GDP + H(+)</text>
        <dbReference type="Rhea" id="RHEA:15765"/>
        <dbReference type="ChEBI" id="CHEBI:2480"/>
        <dbReference type="ChEBI" id="CHEBI:15378"/>
        <dbReference type="ChEBI" id="CHEBI:37565"/>
        <dbReference type="ChEBI" id="CHEBI:58189"/>
        <dbReference type="ChEBI" id="CHEBI:58502"/>
        <dbReference type="EC" id="2.7.1.156"/>
    </reaction>
</comment>
<dbReference type="EC" id="2.7.7.62" evidence="9"/>
<dbReference type="UniPathway" id="UPA00148">
    <property type="reaction ID" value="UER00236"/>
</dbReference>
<comment type="catalytic activity">
    <reaction evidence="2">
        <text>adenosylcob(III)inamide phosphate + GTP + H(+) = adenosylcob(III)inamide-GDP + diphosphate</text>
        <dbReference type="Rhea" id="RHEA:22712"/>
        <dbReference type="ChEBI" id="CHEBI:15378"/>
        <dbReference type="ChEBI" id="CHEBI:33019"/>
        <dbReference type="ChEBI" id="CHEBI:37565"/>
        <dbReference type="ChEBI" id="CHEBI:58502"/>
        <dbReference type="ChEBI" id="CHEBI:60487"/>
        <dbReference type="EC" id="2.7.7.62"/>
    </reaction>
</comment>
<evidence type="ECO:0000256" key="19">
    <source>
        <dbReference type="PIRSR" id="PIRSR006135-2"/>
    </source>
</evidence>
<evidence type="ECO:0000256" key="17">
    <source>
        <dbReference type="ARBA" id="ARBA00030571"/>
    </source>
</evidence>
<dbReference type="GO" id="GO:0009236">
    <property type="term" value="P:cobalamin biosynthetic process"/>
    <property type="evidence" value="ECO:0007669"/>
    <property type="project" value="UniProtKB-UniPathway"/>
</dbReference>
<keyword evidence="21" id="KW-1185">Reference proteome</keyword>
<keyword evidence="10" id="KW-0169">Cobalamin biosynthesis</keyword>
<evidence type="ECO:0000256" key="4">
    <source>
        <dbReference type="ARBA" id="ARBA00003889"/>
    </source>
</evidence>
<evidence type="ECO:0000256" key="9">
    <source>
        <dbReference type="ARBA" id="ARBA00012523"/>
    </source>
</evidence>
<protein>
    <recommendedName>
        <fullName evidence="16">Adenosylcobinamide kinase</fullName>
        <ecNumber evidence="8">2.7.1.156</ecNumber>
        <ecNumber evidence="9">2.7.7.62</ecNumber>
    </recommendedName>
    <alternativeName>
        <fullName evidence="17">Adenosylcobinamide-phosphate guanylyltransferase</fullName>
    </alternativeName>
</protein>
<dbReference type="OrthoDB" id="9799422at2"/>
<evidence type="ECO:0000256" key="7">
    <source>
        <dbReference type="ARBA" id="ARBA00007490"/>
    </source>
</evidence>
<dbReference type="EC" id="2.7.1.156" evidence="8"/>
<keyword evidence="11 20" id="KW-0808">Transferase</keyword>
<accession>A0A1M4ZMW1</accession>
<evidence type="ECO:0000256" key="1">
    <source>
        <dbReference type="ARBA" id="ARBA00000312"/>
    </source>
</evidence>
<comment type="pathway">
    <text evidence="6">Cofactor biosynthesis; adenosylcobalamin biosynthesis; adenosylcobalamin from cob(II)yrinate a,c-diamide: step 5/7.</text>
</comment>
<evidence type="ECO:0000256" key="2">
    <source>
        <dbReference type="ARBA" id="ARBA00000711"/>
    </source>
</evidence>
<evidence type="ECO:0000256" key="13">
    <source>
        <dbReference type="ARBA" id="ARBA00022777"/>
    </source>
</evidence>
<evidence type="ECO:0000256" key="8">
    <source>
        <dbReference type="ARBA" id="ARBA00012016"/>
    </source>
</evidence>
<sequence length="189" mass="20711">MALVFVIGGARSGKSSFAEELAASCGSRVVYVATASALDEEMARRIHIHRLRRPASWVTVEETRCLEKVIRQYENDADALLIDCVTMWLTNLLLDENLPCSGGALDDRESYILEEARRLAGTAVASPARVIMVANEVGLGLVPDNALGRAFRDLAGRVNQLLAREAEEVYLVVAGLPVEIKSRVFKGRR</sequence>
<evidence type="ECO:0000313" key="21">
    <source>
        <dbReference type="Proteomes" id="UP000184196"/>
    </source>
</evidence>
<keyword evidence="13 20" id="KW-0418">Kinase</keyword>
<feature type="binding site" evidence="19">
    <location>
        <position position="61"/>
    </location>
    <ligand>
        <name>GTP</name>
        <dbReference type="ChEBI" id="CHEBI:37565"/>
    </ligand>
</feature>
<proteinExistence type="inferred from homology"/>
<dbReference type="PANTHER" id="PTHR34848">
    <property type="match status" value="1"/>
</dbReference>
<dbReference type="GO" id="GO:0008820">
    <property type="term" value="F:cobinamide phosphate guanylyltransferase activity"/>
    <property type="evidence" value="ECO:0007669"/>
    <property type="project" value="UniProtKB-EC"/>
</dbReference>
<dbReference type="GO" id="GO:0043752">
    <property type="term" value="F:adenosylcobinamide kinase activity"/>
    <property type="evidence" value="ECO:0007669"/>
    <property type="project" value="UniProtKB-EC"/>
</dbReference>
<name>A0A1M4ZMW1_9FIRM</name>
<keyword evidence="12 19" id="KW-0547">Nucleotide-binding</keyword>
<feature type="binding site" evidence="19">
    <location>
        <begin position="50"/>
        <end position="53"/>
    </location>
    <ligand>
        <name>GTP</name>
        <dbReference type="ChEBI" id="CHEBI:37565"/>
    </ligand>
</feature>
<dbReference type="InterPro" id="IPR003203">
    <property type="entry name" value="CobU/CobP"/>
</dbReference>
<evidence type="ECO:0000256" key="5">
    <source>
        <dbReference type="ARBA" id="ARBA00004692"/>
    </source>
</evidence>
<comment type="catalytic activity">
    <reaction evidence="1">
        <text>adenosylcob(III)inamide + ATP = adenosylcob(III)inamide phosphate + ADP + H(+)</text>
        <dbReference type="Rhea" id="RHEA:15769"/>
        <dbReference type="ChEBI" id="CHEBI:2480"/>
        <dbReference type="ChEBI" id="CHEBI:15378"/>
        <dbReference type="ChEBI" id="CHEBI:30616"/>
        <dbReference type="ChEBI" id="CHEBI:58502"/>
        <dbReference type="ChEBI" id="CHEBI:456216"/>
        <dbReference type="EC" id="2.7.1.156"/>
    </reaction>
</comment>
<dbReference type="InterPro" id="IPR027417">
    <property type="entry name" value="P-loop_NTPase"/>
</dbReference>
<evidence type="ECO:0000256" key="12">
    <source>
        <dbReference type="ARBA" id="ARBA00022741"/>
    </source>
</evidence>
<evidence type="ECO:0000313" key="20">
    <source>
        <dbReference type="EMBL" id="SHF19341.1"/>
    </source>
</evidence>
<dbReference type="Proteomes" id="UP000184196">
    <property type="component" value="Unassembled WGS sequence"/>
</dbReference>
<gene>
    <name evidence="20" type="ORF">SAMN02745218_01663</name>
</gene>
<evidence type="ECO:0000256" key="3">
    <source>
        <dbReference type="ARBA" id="ARBA00001522"/>
    </source>
</evidence>
<dbReference type="GO" id="GO:0005524">
    <property type="term" value="F:ATP binding"/>
    <property type="evidence" value="ECO:0007669"/>
    <property type="project" value="UniProtKB-KW"/>
</dbReference>
<dbReference type="CDD" id="cd00544">
    <property type="entry name" value="CobU"/>
    <property type="match status" value="1"/>
</dbReference>
<evidence type="ECO:0000256" key="6">
    <source>
        <dbReference type="ARBA" id="ARBA00005159"/>
    </source>
</evidence>
<comment type="function">
    <text evidence="4">Catalyzes ATP-dependent phosphorylation of adenosylcobinamide and addition of GMP to adenosylcobinamide phosphate.</text>
</comment>
<organism evidence="20 21">
    <name type="scientific">Desulfofundulus australicus DSM 11792</name>
    <dbReference type="NCBI Taxonomy" id="1121425"/>
    <lineage>
        <taxon>Bacteria</taxon>
        <taxon>Bacillati</taxon>
        <taxon>Bacillota</taxon>
        <taxon>Clostridia</taxon>
        <taxon>Eubacteriales</taxon>
        <taxon>Peptococcaceae</taxon>
        <taxon>Desulfofundulus</taxon>
    </lineage>
</organism>
<dbReference type="NCBIfam" id="NF004469">
    <property type="entry name" value="PRK05800.1"/>
    <property type="match status" value="1"/>
</dbReference>
<keyword evidence="15 19" id="KW-0342">GTP-binding</keyword>
<evidence type="ECO:0000256" key="11">
    <source>
        <dbReference type="ARBA" id="ARBA00022679"/>
    </source>
</evidence>
<dbReference type="GO" id="GO:0005525">
    <property type="term" value="F:GTP binding"/>
    <property type="evidence" value="ECO:0007669"/>
    <property type="project" value="UniProtKB-KW"/>
</dbReference>
<dbReference type="RefSeq" id="WP_073165056.1">
    <property type="nucleotide sequence ID" value="NZ_FQUW01000017.1"/>
</dbReference>
<feature type="binding site" evidence="19">
    <location>
        <position position="83"/>
    </location>
    <ligand>
        <name>GTP</name>
        <dbReference type="ChEBI" id="CHEBI:37565"/>
    </ligand>
</feature>
<feature type="binding site" evidence="19">
    <location>
        <begin position="8"/>
        <end position="15"/>
    </location>
    <ligand>
        <name>GTP</name>
        <dbReference type="ChEBI" id="CHEBI:37565"/>
    </ligand>
</feature>
<comment type="pathway">
    <text evidence="5">Cofactor biosynthesis; adenosylcobalamin biosynthesis; adenosylcobalamin from cob(II)yrinate a,c-diamide: step 6/7.</text>
</comment>
<dbReference type="Gene3D" id="3.40.50.300">
    <property type="entry name" value="P-loop containing nucleotide triphosphate hydrolases"/>
    <property type="match status" value="1"/>
</dbReference>
<dbReference type="EMBL" id="FQUW01000017">
    <property type="protein sequence ID" value="SHF19341.1"/>
    <property type="molecule type" value="Genomic_DNA"/>
</dbReference>
<keyword evidence="14" id="KW-0067">ATP-binding</keyword>
<evidence type="ECO:0000256" key="15">
    <source>
        <dbReference type="ARBA" id="ARBA00023134"/>
    </source>
</evidence>
<dbReference type="AlphaFoldDB" id="A0A1M4ZMW1"/>
<evidence type="ECO:0000256" key="16">
    <source>
        <dbReference type="ARBA" id="ARBA00029570"/>
    </source>
</evidence>
<evidence type="ECO:0000256" key="10">
    <source>
        <dbReference type="ARBA" id="ARBA00022573"/>
    </source>
</evidence>
<dbReference type="SUPFAM" id="SSF52540">
    <property type="entry name" value="P-loop containing nucleoside triphosphate hydrolases"/>
    <property type="match status" value="1"/>
</dbReference>
<comment type="similarity">
    <text evidence="7">Belongs to the CobU/CobP family.</text>
</comment>
<keyword evidence="20" id="KW-0548">Nucleotidyltransferase</keyword>
<feature type="binding site" evidence="19">
    <location>
        <begin position="33"/>
        <end position="35"/>
    </location>
    <ligand>
        <name>GTP</name>
        <dbReference type="ChEBI" id="CHEBI:37565"/>
    </ligand>
</feature>
<evidence type="ECO:0000256" key="18">
    <source>
        <dbReference type="PIRSR" id="PIRSR006135-1"/>
    </source>
</evidence>
<reference evidence="21" key="1">
    <citation type="submission" date="2016-11" db="EMBL/GenBank/DDBJ databases">
        <authorList>
            <person name="Varghese N."/>
            <person name="Submissions S."/>
        </authorList>
    </citation>
    <scope>NUCLEOTIDE SEQUENCE [LARGE SCALE GENOMIC DNA]</scope>
    <source>
        <strain evidence="21">DSM 11792</strain>
    </source>
</reference>